<protein>
    <submittedName>
        <fullName evidence="2">Uncharacterized protein</fullName>
    </submittedName>
</protein>
<organism evidence="2 3">
    <name type="scientific">Ascobolus immersus RN42</name>
    <dbReference type="NCBI Taxonomy" id="1160509"/>
    <lineage>
        <taxon>Eukaryota</taxon>
        <taxon>Fungi</taxon>
        <taxon>Dikarya</taxon>
        <taxon>Ascomycota</taxon>
        <taxon>Pezizomycotina</taxon>
        <taxon>Pezizomycetes</taxon>
        <taxon>Pezizales</taxon>
        <taxon>Ascobolaceae</taxon>
        <taxon>Ascobolus</taxon>
    </lineage>
</organism>
<evidence type="ECO:0000256" key="1">
    <source>
        <dbReference type="SAM" id="Coils"/>
    </source>
</evidence>
<keyword evidence="1" id="KW-0175">Coiled coil</keyword>
<evidence type="ECO:0000313" key="2">
    <source>
        <dbReference type="EMBL" id="RPA74347.1"/>
    </source>
</evidence>
<sequence length="272" mass="32258">MALLERNLRILTVRLSTGYRPEQFSGPVYQYFNDLEARSKRSDNLSDELQALKRELARLYNEGHQEPPDSEFIATRSRPYVLPPLFLITERYFAFVLMLIFVPKPADKKYHQRHEDFFHRVEELKGRLLSFQGDSILPVLRATYLYDRYQAGLFREAQAKIVEFVLLQLMRSMALIIKDWQELYLHQIDWDDPKVAYSYPLFEAIVLLERKSLRRVMEDARDILGQVIFLRSERLEQLLLKYIEEDDFNVDVARGVKDATLKRLEEMYGPEG</sequence>
<evidence type="ECO:0000313" key="3">
    <source>
        <dbReference type="Proteomes" id="UP000275078"/>
    </source>
</evidence>
<feature type="coiled-coil region" evidence="1">
    <location>
        <begin position="35"/>
        <end position="62"/>
    </location>
</feature>
<accession>A0A3N4HM74</accession>
<gene>
    <name evidence="2" type="ORF">BJ508DRAFT_35533</name>
</gene>
<keyword evidence="3" id="KW-1185">Reference proteome</keyword>
<dbReference type="AlphaFoldDB" id="A0A3N4HM74"/>
<reference evidence="2 3" key="1">
    <citation type="journal article" date="2018" name="Nat. Ecol. Evol.">
        <title>Pezizomycetes genomes reveal the molecular basis of ectomycorrhizal truffle lifestyle.</title>
        <authorList>
            <person name="Murat C."/>
            <person name="Payen T."/>
            <person name="Noel B."/>
            <person name="Kuo A."/>
            <person name="Morin E."/>
            <person name="Chen J."/>
            <person name="Kohler A."/>
            <person name="Krizsan K."/>
            <person name="Balestrini R."/>
            <person name="Da Silva C."/>
            <person name="Montanini B."/>
            <person name="Hainaut M."/>
            <person name="Levati E."/>
            <person name="Barry K.W."/>
            <person name="Belfiori B."/>
            <person name="Cichocki N."/>
            <person name="Clum A."/>
            <person name="Dockter R.B."/>
            <person name="Fauchery L."/>
            <person name="Guy J."/>
            <person name="Iotti M."/>
            <person name="Le Tacon F."/>
            <person name="Lindquist E.A."/>
            <person name="Lipzen A."/>
            <person name="Malagnac F."/>
            <person name="Mello A."/>
            <person name="Molinier V."/>
            <person name="Miyauchi S."/>
            <person name="Poulain J."/>
            <person name="Riccioni C."/>
            <person name="Rubini A."/>
            <person name="Sitrit Y."/>
            <person name="Splivallo R."/>
            <person name="Traeger S."/>
            <person name="Wang M."/>
            <person name="Zifcakova L."/>
            <person name="Wipf D."/>
            <person name="Zambonelli A."/>
            <person name="Paolocci F."/>
            <person name="Nowrousian M."/>
            <person name="Ottonello S."/>
            <person name="Baldrian P."/>
            <person name="Spatafora J.W."/>
            <person name="Henrissat B."/>
            <person name="Nagy L.G."/>
            <person name="Aury J.M."/>
            <person name="Wincker P."/>
            <person name="Grigoriev I.V."/>
            <person name="Bonfante P."/>
            <person name="Martin F.M."/>
        </authorList>
    </citation>
    <scope>NUCLEOTIDE SEQUENCE [LARGE SCALE GENOMIC DNA]</scope>
    <source>
        <strain evidence="2 3">RN42</strain>
    </source>
</reference>
<dbReference type="Proteomes" id="UP000275078">
    <property type="component" value="Unassembled WGS sequence"/>
</dbReference>
<name>A0A3N4HM74_ASCIM</name>
<proteinExistence type="predicted"/>
<dbReference type="EMBL" id="ML119792">
    <property type="protein sequence ID" value="RPA74347.1"/>
    <property type="molecule type" value="Genomic_DNA"/>
</dbReference>